<proteinExistence type="predicted"/>
<evidence type="ECO:0000313" key="2">
    <source>
        <dbReference type="EMBL" id="GGD41048.1"/>
    </source>
</evidence>
<protein>
    <recommendedName>
        <fullName evidence="1">Microcin J25-processing protein McjB C-terminal domain-containing protein</fullName>
    </recommendedName>
</protein>
<keyword evidence="3" id="KW-1185">Reference proteome</keyword>
<reference evidence="2 3" key="1">
    <citation type="journal article" date="2014" name="Int. J. Syst. Evol. Microbiol.">
        <title>Complete genome sequence of Corynebacterium casei LMG S-19264T (=DSM 44701T), isolated from a smear-ripened cheese.</title>
        <authorList>
            <consortium name="US DOE Joint Genome Institute (JGI-PGF)"/>
            <person name="Walter F."/>
            <person name="Albersmeier A."/>
            <person name="Kalinowski J."/>
            <person name="Ruckert C."/>
        </authorList>
    </citation>
    <scope>NUCLEOTIDE SEQUENCE [LARGE SCALE GENOMIC DNA]</scope>
    <source>
        <strain evidence="2 3">CGMCC 1.15358</strain>
    </source>
</reference>
<dbReference type="RefSeq" id="WP_066766729.1">
    <property type="nucleotide sequence ID" value="NZ_BMIO01000004.1"/>
</dbReference>
<dbReference type="NCBIfam" id="NF033537">
    <property type="entry name" value="lasso_biosyn_B2"/>
    <property type="match status" value="1"/>
</dbReference>
<evidence type="ECO:0000313" key="3">
    <source>
        <dbReference type="Proteomes" id="UP000598997"/>
    </source>
</evidence>
<dbReference type="InterPro" id="IPR053521">
    <property type="entry name" value="McjB-like"/>
</dbReference>
<evidence type="ECO:0000259" key="1">
    <source>
        <dbReference type="Pfam" id="PF13471"/>
    </source>
</evidence>
<comment type="caution">
    <text evidence="2">The sequence shown here is derived from an EMBL/GenBank/DDBJ whole genome shotgun (WGS) entry which is preliminary data.</text>
</comment>
<dbReference type="Pfam" id="PF13471">
    <property type="entry name" value="Transglut_core3"/>
    <property type="match status" value="1"/>
</dbReference>
<dbReference type="EMBL" id="BMIO01000004">
    <property type="protein sequence ID" value="GGD41048.1"/>
    <property type="molecule type" value="Genomic_DNA"/>
</dbReference>
<dbReference type="InterPro" id="IPR032708">
    <property type="entry name" value="McjB_C"/>
</dbReference>
<accession>A0A917DJ08</accession>
<dbReference type="OrthoDB" id="3790432at2"/>
<sequence length="139" mass="15303">MTRVRLRALEAMALLLAARMIVRFVPLRRLGRILGKSEPYALRQDVGAVSAEDELAARQCAAAVRRAAFRLPGTLCLPQAIGLRWMMERRGMDSTVVVGIRPAGERGTAHDLHAWVELNGQTILGDSDGMHASLLQFRS</sequence>
<dbReference type="AlphaFoldDB" id="A0A917DJ08"/>
<organism evidence="2 3">
    <name type="scientific">Croceicoccus pelagius</name>
    <dbReference type="NCBI Taxonomy" id="1703341"/>
    <lineage>
        <taxon>Bacteria</taxon>
        <taxon>Pseudomonadati</taxon>
        <taxon>Pseudomonadota</taxon>
        <taxon>Alphaproteobacteria</taxon>
        <taxon>Sphingomonadales</taxon>
        <taxon>Erythrobacteraceae</taxon>
        <taxon>Croceicoccus</taxon>
    </lineage>
</organism>
<feature type="domain" description="Microcin J25-processing protein McjB C-terminal" evidence="1">
    <location>
        <begin position="24"/>
        <end position="129"/>
    </location>
</feature>
<gene>
    <name evidence="2" type="ORF">GCM10010989_13940</name>
</gene>
<name>A0A917DJ08_9SPHN</name>
<dbReference type="Proteomes" id="UP000598997">
    <property type="component" value="Unassembled WGS sequence"/>
</dbReference>